<dbReference type="EMBL" id="CM042022">
    <property type="protein sequence ID" value="KAI3816722.1"/>
    <property type="molecule type" value="Genomic_DNA"/>
</dbReference>
<proteinExistence type="predicted"/>
<evidence type="ECO:0000313" key="2">
    <source>
        <dbReference type="Proteomes" id="UP001056120"/>
    </source>
</evidence>
<reference evidence="2" key="1">
    <citation type="journal article" date="2022" name="Mol. Ecol. Resour.">
        <title>The genomes of chicory, endive, great burdock and yacon provide insights into Asteraceae palaeo-polyploidization history and plant inulin production.</title>
        <authorList>
            <person name="Fan W."/>
            <person name="Wang S."/>
            <person name="Wang H."/>
            <person name="Wang A."/>
            <person name="Jiang F."/>
            <person name="Liu H."/>
            <person name="Zhao H."/>
            <person name="Xu D."/>
            <person name="Zhang Y."/>
        </authorList>
    </citation>
    <scope>NUCLEOTIDE SEQUENCE [LARGE SCALE GENOMIC DNA]</scope>
    <source>
        <strain evidence="2">cv. Yunnan</strain>
    </source>
</reference>
<gene>
    <name evidence="1" type="ORF">L1987_16426</name>
</gene>
<sequence length="206" mass="23516">MQQIFTIFSCSCRRDPDSVYLTWLRSKFNEFVLSLSPTLTEEALREVVVDILMECLKDGNAGKFHSSAYHKFIHTLFDHKKAKWDAEVAGDGIYIPATDDEVMKVVDLIDHKSSLHYVLDNSQTAVCNSNDDTFGQEFMPIDCEDFLRVFKVPKVYSLYSSQFAAYADVVLLEPPVMEGLDLILMEGVWVCLGFNAVMMYFNLSDF</sequence>
<reference evidence="1 2" key="2">
    <citation type="journal article" date="2022" name="Mol. Ecol. Resour.">
        <title>The genomes of chicory, endive, great burdock and yacon provide insights into Asteraceae paleo-polyploidization history and plant inulin production.</title>
        <authorList>
            <person name="Fan W."/>
            <person name="Wang S."/>
            <person name="Wang H."/>
            <person name="Wang A."/>
            <person name="Jiang F."/>
            <person name="Liu H."/>
            <person name="Zhao H."/>
            <person name="Xu D."/>
            <person name="Zhang Y."/>
        </authorList>
    </citation>
    <scope>NUCLEOTIDE SEQUENCE [LARGE SCALE GENOMIC DNA]</scope>
    <source>
        <strain evidence="2">cv. Yunnan</strain>
        <tissue evidence="1">Leaves</tissue>
    </source>
</reference>
<protein>
    <submittedName>
        <fullName evidence="1">Uncharacterized protein</fullName>
    </submittedName>
</protein>
<accession>A0ACB9J9A7</accession>
<dbReference type="Proteomes" id="UP001056120">
    <property type="component" value="Linkage Group LG05"/>
</dbReference>
<organism evidence="1 2">
    <name type="scientific">Smallanthus sonchifolius</name>
    <dbReference type="NCBI Taxonomy" id="185202"/>
    <lineage>
        <taxon>Eukaryota</taxon>
        <taxon>Viridiplantae</taxon>
        <taxon>Streptophyta</taxon>
        <taxon>Embryophyta</taxon>
        <taxon>Tracheophyta</taxon>
        <taxon>Spermatophyta</taxon>
        <taxon>Magnoliopsida</taxon>
        <taxon>eudicotyledons</taxon>
        <taxon>Gunneridae</taxon>
        <taxon>Pentapetalae</taxon>
        <taxon>asterids</taxon>
        <taxon>campanulids</taxon>
        <taxon>Asterales</taxon>
        <taxon>Asteraceae</taxon>
        <taxon>Asteroideae</taxon>
        <taxon>Heliantheae alliance</taxon>
        <taxon>Millerieae</taxon>
        <taxon>Smallanthus</taxon>
    </lineage>
</organism>
<name>A0ACB9J9A7_9ASTR</name>
<keyword evidence="2" id="KW-1185">Reference proteome</keyword>
<comment type="caution">
    <text evidence="1">The sequence shown here is derived from an EMBL/GenBank/DDBJ whole genome shotgun (WGS) entry which is preliminary data.</text>
</comment>
<evidence type="ECO:0000313" key="1">
    <source>
        <dbReference type="EMBL" id="KAI3816722.1"/>
    </source>
</evidence>